<organism evidence="2">
    <name type="scientific">marine metagenome</name>
    <dbReference type="NCBI Taxonomy" id="408172"/>
    <lineage>
        <taxon>unclassified sequences</taxon>
        <taxon>metagenomes</taxon>
        <taxon>ecological metagenomes</taxon>
    </lineage>
</organism>
<keyword evidence="1" id="KW-0472">Membrane</keyword>
<dbReference type="SUPFAM" id="SSF51905">
    <property type="entry name" value="FAD/NAD(P)-binding domain"/>
    <property type="match status" value="1"/>
</dbReference>
<reference evidence="2" key="1">
    <citation type="submission" date="2018-05" db="EMBL/GenBank/DDBJ databases">
        <authorList>
            <person name="Lanie J.A."/>
            <person name="Ng W.-L."/>
            <person name="Kazmierczak K.M."/>
            <person name="Andrzejewski T.M."/>
            <person name="Davidsen T.M."/>
            <person name="Wayne K.J."/>
            <person name="Tettelin H."/>
            <person name="Glass J.I."/>
            <person name="Rusch D."/>
            <person name="Podicherti R."/>
            <person name="Tsui H.-C.T."/>
            <person name="Winkler M.E."/>
        </authorList>
    </citation>
    <scope>NUCLEOTIDE SEQUENCE</scope>
</reference>
<evidence type="ECO:0000256" key="1">
    <source>
        <dbReference type="SAM" id="Phobius"/>
    </source>
</evidence>
<dbReference type="AlphaFoldDB" id="A0A382A6W3"/>
<sequence>MDSPTNDSHYDVVIVGAGFSGLYMLHRLRSAGFK</sequence>
<dbReference type="Gene3D" id="3.50.50.60">
    <property type="entry name" value="FAD/NAD(P)-binding domain"/>
    <property type="match status" value="1"/>
</dbReference>
<keyword evidence="1" id="KW-1133">Transmembrane helix</keyword>
<keyword evidence="1" id="KW-0812">Transmembrane</keyword>
<evidence type="ECO:0000313" key="2">
    <source>
        <dbReference type="EMBL" id="SVA97174.1"/>
    </source>
</evidence>
<gene>
    <name evidence="2" type="ORF">METZ01_LOCUS150028</name>
</gene>
<name>A0A382A6W3_9ZZZZ</name>
<proteinExistence type="predicted"/>
<accession>A0A382A6W3</accession>
<dbReference type="InterPro" id="IPR036188">
    <property type="entry name" value="FAD/NAD-bd_sf"/>
</dbReference>
<feature type="non-terminal residue" evidence="2">
    <location>
        <position position="34"/>
    </location>
</feature>
<dbReference type="EMBL" id="UINC01024128">
    <property type="protein sequence ID" value="SVA97174.1"/>
    <property type="molecule type" value="Genomic_DNA"/>
</dbReference>
<feature type="transmembrane region" description="Helical" evidence="1">
    <location>
        <begin position="12"/>
        <end position="28"/>
    </location>
</feature>
<protein>
    <submittedName>
        <fullName evidence="2">Uncharacterized protein</fullName>
    </submittedName>
</protein>